<dbReference type="EMBL" id="JACGXL010000004">
    <property type="protein sequence ID" value="MBA8888511.1"/>
    <property type="molecule type" value="Genomic_DNA"/>
</dbReference>
<protein>
    <submittedName>
        <fullName evidence="2">Tetratricopeptide (TPR) repeat protein</fullName>
    </submittedName>
</protein>
<dbReference type="Pfam" id="PF13469">
    <property type="entry name" value="Sulfotransfer_3"/>
    <property type="match status" value="1"/>
</dbReference>
<dbReference type="Pfam" id="PF14559">
    <property type="entry name" value="TPR_19"/>
    <property type="match status" value="2"/>
</dbReference>
<dbReference type="Pfam" id="PF13432">
    <property type="entry name" value="TPR_16"/>
    <property type="match status" value="1"/>
</dbReference>
<dbReference type="SUPFAM" id="SSF52540">
    <property type="entry name" value="P-loop containing nucleoside triphosphate hydrolases"/>
    <property type="match status" value="1"/>
</dbReference>
<dbReference type="AlphaFoldDB" id="A0A839F8N7"/>
<gene>
    <name evidence="2" type="ORF">FHW12_002744</name>
</gene>
<dbReference type="InterPro" id="IPR011990">
    <property type="entry name" value="TPR-like_helical_dom_sf"/>
</dbReference>
<dbReference type="Gene3D" id="1.25.40.10">
    <property type="entry name" value="Tetratricopeptide repeat domain"/>
    <property type="match status" value="1"/>
</dbReference>
<keyword evidence="3" id="KW-1185">Reference proteome</keyword>
<accession>A0A839F8N7</accession>
<dbReference type="SMART" id="SM00028">
    <property type="entry name" value="TPR"/>
    <property type="match status" value="4"/>
</dbReference>
<evidence type="ECO:0000313" key="3">
    <source>
        <dbReference type="Proteomes" id="UP000550401"/>
    </source>
</evidence>
<dbReference type="PANTHER" id="PTHR12788">
    <property type="entry name" value="PROTEIN-TYROSINE SULFOTRANSFERASE 2"/>
    <property type="match status" value="1"/>
</dbReference>
<dbReference type="Gene3D" id="3.40.50.300">
    <property type="entry name" value="P-loop containing nucleotide triphosphate hydrolases"/>
    <property type="match status" value="1"/>
</dbReference>
<sequence>MNSDLIPIAAAVRVADWREAERLVRVRLQADATREDLLTMLAVSLQMQGRATDAIEAYERLTQLFPGRSEHWGNYATALREAGRLDAAATIYERVLHDAPTDAGQLVNYALLKLQQRDYAGARDVALRAYALEPDSPRVRIHAARACQACREYEDAEDLLKPWRQWLPLEDDGLQQELGDLQLALGDGDSAQVLLEDLVRRVPGNIHAIVHLASAYERLNRLPEAESLLSRLAGRLDGASGEVRMELAHVLAKVAQRKGDLAEAQAILEDAGLRGEGDYAHYYLLAEVRAKRNDVAGTMQALQSAHALHVEDLKHVIPKRFEPGASPLPLADVRVDADAYRRWPALTAPEAQHSPVFIVGFPRSGTTLLEQMLDAHPRLQSMDENPFFNKLSDQLAEQDIFVPQDMARLGQRDCDELRKRYLGMVCDTIPRRWDTQIVDKNPLNMLWLPLIHRLFPRAKFILALRHPCDVILSCYMQNFRSSVLAAACSDLQRLATSYVASMQSWLHHAALFGPDVLAVRNEDIVADVEGQAARIAQFLDLGDAAPLLGFHEHARRKGFIGTPSYTQVIQPVNSRGMNRWLRYREYIEPVLPILEPMLRHWGYSTDDAADTVASR</sequence>
<name>A0A839F8N7_9GAMM</name>
<dbReference type="InterPro" id="IPR026634">
    <property type="entry name" value="TPST-like"/>
</dbReference>
<proteinExistence type="predicted"/>
<comment type="caution">
    <text evidence="2">The sequence shown here is derived from an EMBL/GenBank/DDBJ whole genome shotgun (WGS) entry which is preliminary data.</text>
</comment>
<keyword evidence="1" id="KW-0808">Transferase</keyword>
<dbReference type="Gene3D" id="1.25.40.1040">
    <property type="match status" value="1"/>
</dbReference>
<dbReference type="GO" id="GO:0008476">
    <property type="term" value="F:protein-tyrosine sulfotransferase activity"/>
    <property type="evidence" value="ECO:0007669"/>
    <property type="project" value="InterPro"/>
</dbReference>
<dbReference type="PANTHER" id="PTHR12788:SF10">
    <property type="entry name" value="PROTEIN-TYROSINE SULFOTRANSFERASE"/>
    <property type="match status" value="1"/>
</dbReference>
<dbReference type="Proteomes" id="UP000550401">
    <property type="component" value="Unassembled WGS sequence"/>
</dbReference>
<evidence type="ECO:0000313" key="2">
    <source>
        <dbReference type="EMBL" id="MBA8888511.1"/>
    </source>
</evidence>
<dbReference type="RefSeq" id="WP_182531557.1">
    <property type="nucleotide sequence ID" value="NZ_JACGXL010000004.1"/>
</dbReference>
<evidence type="ECO:0000256" key="1">
    <source>
        <dbReference type="ARBA" id="ARBA00022679"/>
    </source>
</evidence>
<dbReference type="InterPro" id="IPR019734">
    <property type="entry name" value="TPR_rpt"/>
</dbReference>
<dbReference type="SUPFAM" id="SSF48452">
    <property type="entry name" value="TPR-like"/>
    <property type="match status" value="2"/>
</dbReference>
<dbReference type="InterPro" id="IPR027417">
    <property type="entry name" value="P-loop_NTPase"/>
</dbReference>
<organism evidence="2 3">
    <name type="scientific">Dokdonella fugitiva</name>
    <dbReference type="NCBI Taxonomy" id="328517"/>
    <lineage>
        <taxon>Bacteria</taxon>
        <taxon>Pseudomonadati</taxon>
        <taxon>Pseudomonadota</taxon>
        <taxon>Gammaproteobacteria</taxon>
        <taxon>Lysobacterales</taxon>
        <taxon>Rhodanobacteraceae</taxon>
        <taxon>Dokdonella</taxon>
    </lineage>
</organism>
<reference evidence="2 3" key="1">
    <citation type="submission" date="2020-07" db="EMBL/GenBank/DDBJ databases">
        <title>Genomic Encyclopedia of Type Strains, Phase IV (KMG-V): Genome sequencing to study the core and pangenomes of soil and plant-associated prokaryotes.</title>
        <authorList>
            <person name="Whitman W."/>
        </authorList>
    </citation>
    <scope>NUCLEOTIDE SEQUENCE [LARGE SCALE GENOMIC DNA]</scope>
    <source>
        <strain evidence="2 3">RH2WT43</strain>
    </source>
</reference>